<accession>A0A2S8IM90</accession>
<comment type="caution">
    <text evidence="2">The sequence shown here is derived from an EMBL/GenBank/DDBJ whole genome shotgun (WGS) entry which is preliminary data.</text>
</comment>
<feature type="region of interest" description="Disordered" evidence="1">
    <location>
        <begin position="22"/>
        <end position="43"/>
    </location>
</feature>
<dbReference type="EMBL" id="PUIO01000070">
    <property type="protein sequence ID" value="PQP15886.1"/>
    <property type="molecule type" value="Genomic_DNA"/>
</dbReference>
<sequence>MAGCTRCRDRAPAGSFASVSPRVFARDPFPPTTSETCSTRSPAPGYVKTFTVSRGDRTAVFDSFECAAQAMPGQSVRQYAPLVSCSPGHEGARSRSSKTTTLRCS</sequence>
<dbReference type="Proteomes" id="UP000239290">
    <property type="component" value="Unassembled WGS sequence"/>
</dbReference>
<feature type="region of interest" description="Disordered" evidence="1">
    <location>
        <begin position="86"/>
        <end position="105"/>
    </location>
</feature>
<proteinExistence type="predicted"/>
<dbReference type="AlphaFoldDB" id="A0A2S8IM90"/>
<name>A0A2S8IM90_RHOOP</name>
<gene>
    <name evidence="2" type="ORF">C5613_37585</name>
</gene>
<organism evidence="2 3">
    <name type="scientific">Rhodococcus opacus</name>
    <name type="common">Nocardia opaca</name>
    <dbReference type="NCBI Taxonomy" id="37919"/>
    <lineage>
        <taxon>Bacteria</taxon>
        <taxon>Bacillati</taxon>
        <taxon>Actinomycetota</taxon>
        <taxon>Actinomycetes</taxon>
        <taxon>Mycobacteriales</taxon>
        <taxon>Nocardiaceae</taxon>
        <taxon>Rhodococcus</taxon>
    </lineage>
</organism>
<evidence type="ECO:0000313" key="2">
    <source>
        <dbReference type="EMBL" id="PQP15886.1"/>
    </source>
</evidence>
<feature type="compositionally biased region" description="Polar residues" evidence="1">
    <location>
        <begin position="32"/>
        <end position="41"/>
    </location>
</feature>
<reference evidence="3" key="1">
    <citation type="submission" date="2018-02" db="EMBL/GenBank/DDBJ databases">
        <title>Draft genome sequencing of Rhodococcus opacus KU647198.</title>
        <authorList>
            <person name="Zheng B.-X."/>
        </authorList>
    </citation>
    <scope>NUCLEOTIDE SEQUENCE [LARGE SCALE GENOMIC DNA]</scope>
    <source>
        <strain evidence="3">04-OD7</strain>
    </source>
</reference>
<evidence type="ECO:0000313" key="3">
    <source>
        <dbReference type="Proteomes" id="UP000239290"/>
    </source>
</evidence>
<protein>
    <submittedName>
        <fullName evidence="2">Uncharacterized protein</fullName>
    </submittedName>
</protein>
<evidence type="ECO:0000256" key="1">
    <source>
        <dbReference type="SAM" id="MobiDB-lite"/>
    </source>
</evidence>